<gene>
    <name evidence="1" type="ordered locus">Marme_2179</name>
</gene>
<dbReference type="HOGENOM" id="CLU_097152_0_0_6"/>
<name>F2K4M9_MARM1</name>
<dbReference type="eggNOG" id="COG3101">
    <property type="taxonomic scope" value="Bacteria"/>
</dbReference>
<dbReference type="PATRIC" id="fig|717774.3.peg.2243"/>
<dbReference type="InterPro" id="IPR007411">
    <property type="entry name" value="EpmC"/>
</dbReference>
<sequence>MLVSRDIESVFHTCFFEKFNTVLMGDAEEPFYRASVNSQPARIEYRHDYISSALHETAHWCVAGTERRQHDDFGYWYEPDSRSLSQQKIFEDVEVLPQAYECLFQWSLGRAFRVSADNLALPDYDSTPFQNRVLEKVFSLLPNIPERVLCFASALYSLRFPNTTLTLSQHLQECYENHCR</sequence>
<dbReference type="Pfam" id="PF04315">
    <property type="entry name" value="EpmC"/>
    <property type="match status" value="1"/>
</dbReference>
<dbReference type="AlphaFoldDB" id="F2K4M9"/>
<dbReference type="EMBL" id="CP002583">
    <property type="protein sequence ID" value="ADZ91422.1"/>
    <property type="molecule type" value="Genomic_DNA"/>
</dbReference>
<accession>F2K4M9</accession>
<proteinExistence type="predicted"/>
<organism evidence="1 2">
    <name type="scientific">Marinomonas mediterranea (strain ATCC 700492 / JCM 21426 / NBRC 103028 / MMB-1)</name>
    <dbReference type="NCBI Taxonomy" id="717774"/>
    <lineage>
        <taxon>Bacteria</taxon>
        <taxon>Pseudomonadati</taxon>
        <taxon>Pseudomonadota</taxon>
        <taxon>Gammaproteobacteria</taxon>
        <taxon>Oceanospirillales</taxon>
        <taxon>Oceanospirillaceae</taxon>
        <taxon>Marinomonas</taxon>
    </lineage>
</organism>
<dbReference type="STRING" id="717774.Marme_2179"/>
<protein>
    <recommendedName>
        <fullName evidence="3">Transporting ATPase</fullName>
    </recommendedName>
</protein>
<evidence type="ECO:0000313" key="1">
    <source>
        <dbReference type="EMBL" id="ADZ91422.1"/>
    </source>
</evidence>
<evidence type="ECO:0000313" key="2">
    <source>
        <dbReference type="Proteomes" id="UP000001062"/>
    </source>
</evidence>
<evidence type="ECO:0008006" key="3">
    <source>
        <dbReference type="Google" id="ProtNLM"/>
    </source>
</evidence>
<dbReference type="KEGG" id="mme:Marme_2179"/>
<keyword evidence="2" id="KW-1185">Reference proteome</keyword>
<reference evidence="1 2" key="1">
    <citation type="journal article" date="2012" name="Stand. Genomic Sci.">
        <title>Complete genome sequence of the melanogenic marine bacterium Marinomonas mediterranea type strain (MMB-1(T)).</title>
        <authorList>
            <person name="Lucas-Elio P."/>
            <person name="Goodwin L."/>
            <person name="Woyke T."/>
            <person name="Pitluck S."/>
            <person name="Nolan M."/>
            <person name="Kyrpides N.C."/>
            <person name="Detter J.C."/>
            <person name="Copeland A."/>
            <person name="Teshima H."/>
            <person name="Bruce D."/>
            <person name="Detter C."/>
            <person name="Tapia R."/>
            <person name="Han S."/>
            <person name="Land M.L."/>
            <person name="Ivanova N."/>
            <person name="Mikhailova N."/>
            <person name="Johnston A.W."/>
            <person name="Sanchez-Amat A."/>
        </authorList>
    </citation>
    <scope>NUCLEOTIDE SEQUENCE [LARGE SCALE GENOMIC DNA]</scope>
    <source>
        <strain evidence="2">ATCC 700492 / JCM 21426 / NBRC 103028 / MMB-1</strain>
    </source>
</reference>
<dbReference type="RefSeq" id="WP_013661327.1">
    <property type="nucleotide sequence ID" value="NC_015276.1"/>
</dbReference>
<dbReference type="Proteomes" id="UP000001062">
    <property type="component" value="Chromosome"/>
</dbReference>